<feature type="transmembrane region" description="Helical" evidence="1">
    <location>
        <begin position="217"/>
        <end position="237"/>
    </location>
</feature>
<sequence length="245" mass="27542">MFLNFFTGPSEKSISLASPGKVELVCKLDENSNLKNPQVTWKKGSETISHTTKTQNSWAIHSELGSYTCFLKAEKEISATFHLNVPPVDGREKPMIVYIGDIAVMVCKTEHNPKAWSWYMTNGTELVRYPSDKYDITIPSASKSRLEVHRLTTADTGVYWCEAAFDLAGSKARFDVKVLSIAEPLKPFIAVVAEVAILVTTIALYEVYSKRKAKGKFWWGFLVGQFGFFELISSFLLKLQPKVEK</sequence>
<dbReference type="AlphaFoldDB" id="A0A8C9UCY1"/>
<dbReference type="OMA" id="KGSYWCH"/>
<dbReference type="Ensembl" id="ENSSCAT00000012952.1">
    <property type="protein sequence ID" value="ENSSCAP00000011477.1"/>
    <property type="gene ID" value="ENSSCAG00000008601.1"/>
</dbReference>
<dbReference type="Gene3D" id="2.60.40.10">
    <property type="entry name" value="Immunoglobulins"/>
    <property type="match status" value="2"/>
</dbReference>
<dbReference type="Pfam" id="PF07679">
    <property type="entry name" value="I-set"/>
    <property type="match status" value="1"/>
</dbReference>
<evidence type="ECO:0000259" key="2">
    <source>
        <dbReference type="PROSITE" id="PS50835"/>
    </source>
</evidence>
<feature type="domain" description="Ig-like" evidence="2">
    <location>
        <begin position="9"/>
        <end position="80"/>
    </location>
</feature>
<dbReference type="InterPro" id="IPR003599">
    <property type="entry name" value="Ig_sub"/>
</dbReference>
<keyword evidence="1" id="KW-0472">Membrane</keyword>
<dbReference type="SUPFAM" id="SSF48726">
    <property type="entry name" value="Immunoglobulin"/>
    <property type="match status" value="1"/>
</dbReference>
<keyword evidence="1" id="KW-1133">Transmembrane helix</keyword>
<dbReference type="SMART" id="SM00409">
    <property type="entry name" value="IG"/>
    <property type="match status" value="2"/>
</dbReference>
<reference evidence="3" key="1">
    <citation type="submission" date="2025-08" db="UniProtKB">
        <authorList>
            <consortium name="Ensembl"/>
        </authorList>
    </citation>
    <scope>IDENTIFICATION</scope>
</reference>
<reference evidence="3" key="2">
    <citation type="submission" date="2025-09" db="UniProtKB">
        <authorList>
            <consortium name="Ensembl"/>
        </authorList>
    </citation>
    <scope>IDENTIFICATION</scope>
</reference>
<evidence type="ECO:0000256" key="1">
    <source>
        <dbReference type="SAM" id="Phobius"/>
    </source>
</evidence>
<evidence type="ECO:0000313" key="3">
    <source>
        <dbReference type="Ensembl" id="ENSSCAP00000011477.1"/>
    </source>
</evidence>
<accession>A0A8C9UCY1</accession>
<feature type="transmembrane region" description="Helical" evidence="1">
    <location>
        <begin position="187"/>
        <end position="205"/>
    </location>
</feature>
<feature type="domain" description="Ig-like" evidence="2">
    <location>
        <begin position="86"/>
        <end position="180"/>
    </location>
</feature>
<proteinExistence type="predicted"/>
<dbReference type="PROSITE" id="PS50835">
    <property type="entry name" value="IG_LIKE"/>
    <property type="match status" value="2"/>
</dbReference>
<dbReference type="InterPro" id="IPR007110">
    <property type="entry name" value="Ig-like_dom"/>
</dbReference>
<gene>
    <name evidence="3" type="primary">EMB</name>
</gene>
<organism evidence="3 4">
    <name type="scientific">Serinus canaria</name>
    <name type="common">Island canary</name>
    <name type="synonym">Fringilla canaria</name>
    <dbReference type="NCBI Taxonomy" id="9135"/>
    <lineage>
        <taxon>Eukaryota</taxon>
        <taxon>Metazoa</taxon>
        <taxon>Chordata</taxon>
        <taxon>Craniata</taxon>
        <taxon>Vertebrata</taxon>
        <taxon>Euteleostomi</taxon>
        <taxon>Archelosauria</taxon>
        <taxon>Archosauria</taxon>
        <taxon>Dinosauria</taxon>
        <taxon>Saurischia</taxon>
        <taxon>Theropoda</taxon>
        <taxon>Coelurosauria</taxon>
        <taxon>Aves</taxon>
        <taxon>Neognathae</taxon>
        <taxon>Neoaves</taxon>
        <taxon>Telluraves</taxon>
        <taxon>Australaves</taxon>
        <taxon>Passeriformes</taxon>
        <taxon>Passeroidea</taxon>
        <taxon>Fringillidae</taxon>
        <taxon>Carduelinae</taxon>
        <taxon>Serinus</taxon>
    </lineage>
</organism>
<name>A0A8C9UCY1_SERCA</name>
<keyword evidence="4" id="KW-1185">Reference proteome</keyword>
<dbReference type="InterPro" id="IPR036179">
    <property type="entry name" value="Ig-like_dom_sf"/>
</dbReference>
<dbReference type="GeneTree" id="ENSGT00940000158944"/>
<protein>
    <submittedName>
        <fullName evidence="3">Embigin</fullName>
    </submittedName>
</protein>
<dbReference type="InterPro" id="IPR013098">
    <property type="entry name" value="Ig_I-set"/>
</dbReference>
<dbReference type="InterPro" id="IPR013783">
    <property type="entry name" value="Ig-like_fold"/>
</dbReference>
<dbReference type="Proteomes" id="UP000694409">
    <property type="component" value="Unassembled WGS sequence"/>
</dbReference>
<keyword evidence="1" id="KW-0812">Transmembrane</keyword>
<evidence type="ECO:0000313" key="4">
    <source>
        <dbReference type="Proteomes" id="UP000694409"/>
    </source>
</evidence>